<accession>A0ACC1CVU6</accession>
<sequence>MNSIFLGCECYHLDLETANTGIDQNLHEDVIDDVECHRQVRFIRSNIFYTIQFADPGIRTPRGILQGNNVDLGNYHQCLGIHNDLNDMTIQGKYCLIRVPLNQTYHPPRPQDMEIWPWFNPASLNVDEKTIEKIEKSEMMRRHLQMFTGVSEYDSRTLLPGNPLAALTFRLAVCIPRPCTTQQAITSLLFNITAIGFRYTDDFCRLPDDKPRVPADIVCLVVFSTIGLLTLLSTCYDLLYTQILKKDPKTKAPLLTAFSIYTNGKRLMTFSRAKDNLQCVDGIRTLALMWIIVGHAFSTEPSILNGNDSFFWMISLQALWITSATISVDTFFFLGGLLLVYTAAGKMNHMSLLKNLHLFYLNRYFRMFPLLAATVLLQVSYFNRIFDGPLWGAQTTVCRTYWWTTLLHVQNLLNPSSMCISHSWYIAIDFQLYVLSPLILFWVFMGNKRIAWAALATGLLIPLIASTVYNFQNNFPAGTVVPSRWGDMMNYMTNYYFFTLTRASPFFVGMIFGYLLHLCSGKKVKINVFLVLSLWIISLSTTMLIFFSTYFIKQFDWDNQLVDNLMNSFMRPCWAAAVGWIIFACQHGYSGPINWFLSLDIWRFPARISYAMYMLHYPLMFIINDTATMPMYFSVPALTFKFLAHYTLAVVVGYLFTLVIDAPFTTIIKQLLDPSNSNILIFCILFMLNTIMEWNVLLLCILLRVANGHLQWQTPNEALDQELYEQVLNPELCHEQIRLIRSNTLLGITFADAGIRTPRGVLEGNTVDLGNYHQCLGINYELEETNLQGKYCTIRVPLSQNLSIPNIPGLLEWENTLQIDDESKKKIEKFDMMNVGWQAMAGKVDESRLPPGSFLSWFVFRLATCIPKPCSTQQALTSLLFNLTELGFEYEDDYCRLPNDKPWVGADTAAVVVFSVLGLVTLLSSCHDLYHRFVVKRDPDNKYANTFSLYTNGRRLMNFSSNPGTLHCLDGVRAIAMLWVLIGHTFTSEQFWSNPIVVFEWAVTVEALWVAGGHVTVDTFFTLSGILVVYTTAGKLNGIRLLKNLHLFYLNRIIRMFPILAAGVLLEASYFNRMADGPYWNLNVVQANRCRTFWWSTLLHIQNYMNPEVTCIGQSWYLAIDVQLHIISPIVLFWVLSGNKKFAWTGLTLGTLGILAASTTYNFIREFPREHEFMYYLVYYYVNTLTRASPFFVGMIFGYLLHLGREEKFISSKIQALLLWISALSLTTFVMYATYEISQPGWNNQLLDNLFNSFIRPIWATGVGLVILACSQGYGGPINWLLSLQIWKLPARLSYGIYIFHFALMTVVNGTAIAPQFFSVAGMTFKFLAHFVLCFVVSFVMTIIVDAPFSTIFKSLKSYVGNFVSNSLATHPQNNCECCLY</sequence>
<evidence type="ECO:0000313" key="1">
    <source>
        <dbReference type="EMBL" id="KAJ0175773.1"/>
    </source>
</evidence>
<organism evidence="1 2">
    <name type="scientific">Dendrolimus kikuchii</name>
    <dbReference type="NCBI Taxonomy" id="765133"/>
    <lineage>
        <taxon>Eukaryota</taxon>
        <taxon>Metazoa</taxon>
        <taxon>Ecdysozoa</taxon>
        <taxon>Arthropoda</taxon>
        <taxon>Hexapoda</taxon>
        <taxon>Insecta</taxon>
        <taxon>Pterygota</taxon>
        <taxon>Neoptera</taxon>
        <taxon>Endopterygota</taxon>
        <taxon>Lepidoptera</taxon>
        <taxon>Glossata</taxon>
        <taxon>Ditrysia</taxon>
        <taxon>Bombycoidea</taxon>
        <taxon>Lasiocampidae</taxon>
        <taxon>Dendrolimus</taxon>
    </lineage>
</organism>
<proteinExistence type="predicted"/>
<evidence type="ECO:0000313" key="2">
    <source>
        <dbReference type="Proteomes" id="UP000824533"/>
    </source>
</evidence>
<protein>
    <submittedName>
        <fullName evidence="1">Uncharacterized protein</fullName>
    </submittedName>
</protein>
<dbReference type="Proteomes" id="UP000824533">
    <property type="component" value="Linkage Group LG15"/>
</dbReference>
<reference evidence="1 2" key="1">
    <citation type="journal article" date="2021" name="Front. Genet.">
        <title>Chromosome-Level Genome Assembly Reveals Significant Gene Expansion in the Toll and IMD Signaling Pathways of Dendrolimus kikuchii.</title>
        <authorList>
            <person name="Zhou J."/>
            <person name="Wu P."/>
            <person name="Xiong Z."/>
            <person name="Liu N."/>
            <person name="Zhao N."/>
            <person name="Ji M."/>
            <person name="Qiu Y."/>
            <person name="Yang B."/>
        </authorList>
    </citation>
    <scope>NUCLEOTIDE SEQUENCE [LARGE SCALE GENOMIC DNA]</scope>
    <source>
        <strain evidence="1">Ann1</strain>
    </source>
</reference>
<name>A0ACC1CVU6_9NEOP</name>
<gene>
    <name evidence="1" type="ORF">K1T71_008932</name>
</gene>
<dbReference type="EMBL" id="CM034401">
    <property type="protein sequence ID" value="KAJ0175773.1"/>
    <property type="molecule type" value="Genomic_DNA"/>
</dbReference>
<comment type="caution">
    <text evidence="1">The sequence shown here is derived from an EMBL/GenBank/DDBJ whole genome shotgun (WGS) entry which is preliminary data.</text>
</comment>
<keyword evidence="2" id="KW-1185">Reference proteome</keyword>